<dbReference type="GO" id="GO:0005886">
    <property type="term" value="C:plasma membrane"/>
    <property type="evidence" value="ECO:0007669"/>
    <property type="project" value="UniProtKB-SubCell"/>
</dbReference>
<keyword evidence="9" id="KW-0808">Transferase</keyword>
<organism evidence="9 10">
    <name type="scientific">Serpentinicella alkaliphila</name>
    <dbReference type="NCBI Taxonomy" id="1734049"/>
    <lineage>
        <taxon>Bacteria</taxon>
        <taxon>Bacillati</taxon>
        <taxon>Bacillota</taxon>
        <taxon>Clostridia</taxon>
        <taxon>Peptostreptococcales</taxon>
        <taxon>Natronincolaceae</taxon>
        <taxon>Serpentinicella</taxon>
    </lineage>
</organism>
<dbReference type="Pfam" id="PF00884">
    <property type="entry name" value="Sulfatase"/>
    <property type="match status" value="1"/>
</dbReference>
<feature type="transmembrane region" description="Helical" evidence="7">
    <location>
        <begin position="88"/>
        <end position="108"/>
    </location>
</feature>
<dbReference type="OrthoDB" id="243547at2"/>
<evidence type="ECO:0000256" key="1">
    <source>
        <dbReference type="ARBA" id="ARBA00004651"/>
    </source>
</evidence>
<comment type="pathway">
    <text evidence="2">Cell wall biogenesis; lipoteichoic acid biosynthesis.</text>
</comment>
<comment type="caution">
    <text evidence="9">The sequence shown here is derived from an EMBL/GenBank/DDBJ whole genome shotgun (WGS) entry which is preliminary data.</text>
</comment>
<dbReference type="InterPro" id="IPR017850">
    <property type="entry name" value="Alkaline_phosphatase_core_sf"/>
</dbReference>
<dbReference type="PANTHER" id="PTHR47371">
    <property type="entry name" value="LIPOTEICHOIC ACID SYNTHASE"/>
    <property type="match status" value="1"/>
</dbReference>
<dbReference type="PANTHER" id="PTHR47371:SF3">
    <property type="entry name" value="PHOSPHOGLYCEROL TRANSFERASE I"/>
    <property type="match status" value="1"/>
</dbReference>
<evidence type="ECO:0000313" key="10">
    <source>
        <dbReference type="Proteomes" id="UP000295504"/>
    </source>
</evidence>
<dbReference type="SUPFAM" id="SSF53649">
    <property type="entry name" value="Alkaline phosphatase-like"/>
    <property type="match status" value="1"/>
</dbReference>
<feature type="transmembrane region" description="Helical" evidence="7">
    <location>
        <begin position="20"/>
        <end position="39"/>
    </location>
</feature>
<keyword evidence="5 7" id="KW-1133">Transmembrane helix</keyword>
<evidence type="ECO:0000256" key="5">
    <source>
        <dbReference type="ARBA" id="ARBA00022989"/>
    </source>
</evidence>
<evidence type="ECO:0000256" key="2">
    <source>
        <dbReference type="ARBA" id="ARBA00004936"/>
    </source>
</evidence>
<keyword evidence="6 7" id="KW-0472">Membrane</keyword>
<dbReference type="InterPro" id="IPR050448">
    <property type="entry name" value="OpgB/LTA_synthase_biosynth"/>
</dbReference>
<reference evidence="9 10" key="1">
    <citation type="submission" date="2019-03" db="EMBL/GenBank/DDBJ databases">
        <title>Genomic Encyclopedia of Type Strains, Phase IV (KMG-IV): sequencing the most valuable type-strain genomes for metagenomic binning, comparative biology and taxonomic classification.</title>
        <authorList>
            <person name="Goeker M."/>
        </authorList>
    </citation>
    <scope>NUCLEOTIDE SEQUENCE [LARGE SCALE GENOMIC DNA]</scope>
    <source>
        <strain evidence="9 10">DSM 100013</strain>
    </source>
</reference>
<dbReference type="AlphaFoldDB" id="A0A4R2TA89"/>
<keyword evidence="3" id="KW-1003">Cell membrane</keyword>
<evidence type="ECO:0000256" key="4">
    <source>
        <dbReference type="ARBA" id="ARBA00022692"/>
    </source>
</evidence>
<proteinExistence type="predicted"/>
<dbReference type="Proteomes" id="UP000295504">
    <property type="component" value="Unassembled WGS sequence"/>
</dbReference>
<evidence type="ECO:0000313" key="9">
    <source>
        <dbReference type="EMBL" id="TCP99670.1"/>
    </source>
</evidence>
<protein>
    <submittedName>
        <fullName evidence="9">Phosphoglycerol transferase MdoB-like AlkP superfamily enzyme</fullName>
    </submittedName>
</protein>
<dbReference type="EMBL" id="SLYC01000035">
    <property type="protein sequence ID" value="TCP99670.1"/>
    <property type="molecule type" value="Genomic_DNA"/>
</dbReference>
<dbReference type="RefSeq" id="WP_132849177.1">
    <property type="nucleotide sequence ID" value="NZ_CP058648.1"/>
</dbReference>
<feature type="transmembrane region" description="Helical" evidence="7">
    <location>
        <begin position="173"/>
        <end position="192"/>
    </location>
</feature>
<evidence type="ECO:0000259" key="8">
    <source>
        <dbReference type="Pfam" id="PF00884"/>
    </source>
</evidence>
<keyword evidence="10" id="KW-1185">Reference proteome</keyword>
<evidence type="ECO:0000256" key="6">
    <source>
        <dbReference type="ARBA" id="ARBA00023136"/>
    </source>
</evidence>
<evidence type="ECO:0000256" key="7">
    <source>
        <dbReference type="SAM" id="Phobius"/>
    </source>
</evidence>
<feature type="domain" description="Sulfatase N-terminal" evidence="8">
    <location>
        <begin position="265"/>
        <end position="562"/>
    </location>
</feature>
<feature type="transmembrane region" description="Helical" evidence="7">
    <location>
        <begin position="59"/>
        <end position="81"/>
    </location>
</feature>
<evidence type="ECO:0000256" key="3">
    <source>
        <dbReference type="ARBA" id="ARBA00022475"/>
    </source>
</evidence>
<keyword evidence="4 7" id="KW-0812">Transmembrane</keyword>
<sequence length="726" mass="84479">MLRINIFNPIEKRFDKKSIISILALFFLSLILTFSIEFVHRLNIVDISLIATLSETFEWAATNNIHFLFNFFIVFSIMSLFSSLIGCVYVGFSLSGMLLIFLTIVNNYKILFRGDPLFPWDLMLKNESSNMLQYVTNRSDIIRLVIIFGSLIVFALLRFILPKLSFKIKYRAALFLLATLLIYSFVLKHSFLGIRIYRLNHIANRKWEQEQSYLENGFVLAFSLNVKDSIISAHRNYNKEYIKKIADNEIVNFDIPVNKTLKEQPNLIIIMNEAFWDPTVLENVKFSKDPIPFFRQLHQESTSGWLKSPEFGGGTSNIEFEVMTGNSMLFLPSGAMAFQQYLGQPVMSLASILRNEGYKSIGIHSYYGWFWNRIESYKNLGFDKFISLEYFTDLKYQGWHISDEIVTDMIIDKLEENEDPLFIYAVTMQNHGPYNSERYDRNTIQVEGELSDESKLILETFTQGLVDADKSLEKLINHLEISEEPTIVVFYGDHLPMLGQKYSVYTESGYVEHSDASTWSYEEALKMREVPVVIWSNYNRTREDIGTINTSFLGPYLLKYMNKDMPEYFKYLLRLSSTTPVLDRNYAKTPSGDVIGSENELFIRNLHNYEILQYDQLFGKNYLDKENEDRWILTYNPDYNKDINDIKITNVVLERNRVIIKGDKFVPSVYITVNGRNTTFKYKNPNTLELNLQELNLNTNGENKIQVGLMNSKGIILTKSNEYIIN</sequence>
<dbReference type="CDD" id="cd16015">
    <property type="entry name" value="LTA_synthase"/>
    <property type="match status" value="1"/>
</dbReference>
<gene>
    <name evidence="9" type="ORF">EDD79_10355</name>
</gene>
<name>A0A4R2TA89_9FIRM</name>
<dbReference type="InterPro" id="IPR000917">
    <property type="entry name" value="Sulfatase_N"/>
</dbReference>
<comment type="subcellular location">
    <subcellularLocation>
        <location evidence="1">Cell membrane</location>
        <topology evidence="1">Multi-pass membrane protein</topology>
    </subcellularLocation>
</comment>
<accession>A0A4R2TA89</accession>
<feature type="transmembrane region" description="Helical" evidence="7">
    <location>
        <begin position="141"/>
        <end position="161"/>
    </location>
</feature>
<dbReference type="Gene3D" id="3.40.720.10">
    <property type="entry name" value="Alkaline Phosphatase, subunit A"/>
    <property type="match status" value="1"/>
</dbReference>
<dbReference type="GO" id="GO:0016740">
    <property type="term" value="F:transferase activity"/>
    <property type="evidence" value="ECO:0007669"/>
    <property type="project" value="UniProtKB-KW"/>
</dbReference>